<sequence length="49" mass="6036">MSLQKKHNFLFFVFFVKFFVKYKIPLASFVNIVYNDFKGVNETYKYWQA</sequence>
<proteinExistence type="predicted"/>
<protein>
    <submittedName>
        <fullName evidence="2">Uncharacterized protein</fullName>
    </submittedName>
</protein>
<keyword evidence="1" id="KW-0812">Transmembrane</keyword>
<keyword evidence="1" id="KW-1133">Transmembrane helix</keyword>
<keyword evidence="1" id="KW-0472">Membrane</keyword>
<reference evidence="2" key="1">
    <citation type="submission" date="2012-03" db="EMBL/GenBank/DDBJ databases">
        <title>Functional metagenomics reveals considerable lignocellulase gene clusters in the gut microbiome of a wood-feeding higher termite.</title>
        <authorList>
            <person name="Liu N."/>
        </authorList>
    </citation>
    <scope>NUCLEOTIDE SEQUENCE</scope>
</reference>
<evidence type="ECO:0000256" key="1">
    <source>
        <dbReference type="SAM" id="Phobius"/>
    </source>
</evidence>
<evidence type="ECO:0000313" key="2">
    <source>
        <dbReference type="EMBL" id="AGS54033.1"/>
    </source>
</evidence>
<dbReference type="EMBL" id="JQ844274">
    <property type="protein sequence ID" value="AGS54033.1"/>
    <property type="molecule type" value="Genomic_DNA"/>
</dbReference>
<accession>A0A806K2L8</accession>
<dbReference type="AlphaFoldDB" id="A0A806K2L8"/>
<feature type="transmembrane region" description="Helical" evidence="1">
    <location>
        <begin position="9"/>
        <end position="34"/>
    </location>
</feature>
<organism evidence="2">
    <name type="scientific">uncultured bacterium contig00048</name>
    <dbReference type="NCBI Taxonomy" id="1181533"/>
    <lineage>
        <taxon>Bacteria</taxon>
        <taxon>environmental samples</taxon>
    </lineage>
</organism>
<name>A0A806K2L8_9BACT</name>